<dbReference type="OrthoDB" id="178808at2"/>
<name>A0A4Q1CAF6_9BACT</name>
<evidence type="ECO:0000256" key="1">
    <source>
        <dbReference type="PROSITE-ProRule" id="PRU00339"/>
    </source>
</evidence>
<sequence length="495" mass="55791">MAGWLTDFFLFWWALLYWNVRKTWFRLRGAHRDSCPCQHYSDSGHALDSRCSAITHWRRPERFRRACPLLTQTKDGWRCGVDAERVRPFWGRAALYGAAAGAVLYAAGTVVVFAFLRSASYEVSYVSVAWPPAWPELRASQEKLYATQAQQAIAAGRYPEALLALQRVCELNPRNYAAGLTLAGLSQMAGQPYVAEHIYERLMRDVPEQRPATAQIWVRTLLARGQYAQIKPLAAAMLTEDAGRREAWLHCLLFAVRQTQDEAALANLIQEHTSLPDWCLEIVQTEILFLQGREDQAIARLTRFSRRPGSPYVPLYQVERLLQLERPEQALELINAQGNLLPADEASILRLQILHTKRWTSLIAAEYDTLLSYPITPRLVAQLSASFIRHPEPAGLARFVDRFLRDGPALTNESLPLYHAVYLAAVAGRDSNRAERLAEQVSRFTGSDAKALRAVGGLLHQPNSLPQVGQLLTLVPVPLEILYVMLERADMPATK</sequence>
<dbReference type="EMBL" id="SDHX01000001">
    <property type="protein sequence ID" value="RXK56014.1"/>
    <property type="molecule type" value="Genomic_DNA"/>
</dbReference>
<dbReference type="InterPro" id="IPR019734">
    <property type="entry name" value="TPR_rpt"/>
</dbReference>
<comment type="caution">
    <text evidence="3">The sequence shown here is derived from an EMBL/GenBank/DDBJ whole genome shotgun (WGS) entry which is preliminary data.</text>
</comment>
<dbReference type="AlphaFoldDB" id="A0A4Q1CAF6"/>
<dbReference type="InterPro" id="IPR011990">
    <property type="entry name" value="TPR-like_helical_dom_sf"/>
</dbReference>
<keyword evidence="4" id="KW-1185">Reference proteome</keyword>
<feature type="transmembrane region" description="Helical" evidence="2">
    <location>
        <begin position="93"/>
        <end position="116"/>
    </location>
</feature>
<keyword evidence="2" id="KW-0812">Transmembrane</keyword>
<accession>A0A4Q1CAF6</accession>
<feature type="repeat" description="TPR" evidence="1">
    <location>
        <begin position="142"/>
        <end position="175"/>
    </location>
</feature>
<reference evidence="3 4" key="1">
    <citation type="submission" date="2019-01" db="EMBL/GenBank/DDBJ databases">
        <title>Lacunisphaera sp. strain TWA-58.</title>
        <authorList>
            <person name="Chen W.-M."/>
        </authorList>
    </citation>
    <scope>NUCLEOTIDE SEQUENCE [LARGE SCALE GENOMIC DNA]</scope>
    <source>
        <strain evidence="3 4">TWA-58</strain>
    </source>
</reference>
<keyword evidence="2" id="KW-1133">Transmembrane helix</keyword>
<dbReference type="PROSITE" id="PS50005">
    <property type="entry name" value="TPR"/>
    <property type="match status" value="1"/>
</dbReference>
<keyword evidence="1" id="KW-0802">TPR repeat</keyword>
<evidence type="ECO:0000313" key="4">
    <source>
        <dbReference type="Proteomes" id="UP000290218"/>
    </source>
</evidence>
<proteinExistence type="predicted"/>
<dbReference type="Proteomes" id="UP000290218">
    <property type="component" value="Unassembled WGS sequence"/>
</dbReference>
<dbReference type="Gene3D" id="1.25.40.10">
    <property type="entry name" value="Tetratricopeptide repeat domain"/>
    <property type="match status" value="1"/>
</dbReference>
<dbReference type="RefSeq" id="WP_129047381.1">
    <property type="nucleotide sequence ID" value="NZ_SDHX01000001.1"/>
</dbReference>
<dbReference type="SUPFAM" id="SSF48452">
    <property type="entry name" value="TPR-like"/>
    <property type="match status" value="1"/>
</dbReference>
<protein>
    <submittedName>
        <fullName evidence="3">Uncharacterized protein</fullName>
    </submittedName>
</protein>
<evidence type="ECO:0000313" key="3">
    <source>
        <dbReference type="EMBL" id="RXK56014.1"/>
    </source>
</evidence>
<organism evidence="3 4">
    <name type="scientific">Oleiharenicola lentus</name>
    <dbReference type="NCBI Taxonomy" id="2508720"/>
    <lineage>
        <taxon>Bacteria</taxon>
        <taxon>Pseudomonadati</taxon>
        <taxon>Verrucomicrobiota</taxon>
        <taxon>Opitutia</taxon>
        <taxon>Opitutales</taxon>
        <taxon>Opitutaceae</taxon>
        <taxon>Oleiharenicola</taxon>
    </lineage>
</organism>
<evidence type="ECO:0000256" key="2">
    <source>
        <dbReference type="SAM" id="Phobius"/>
    </source>
</evidence>
<gene>
    <name evidence="3" type="ORF">ESB00_09085</name>
</gene>
<keyword evidence="2" id="KW-0472">Membrane</keyword>